<feature type="domain" description="PHD-type" evidence="7">
    <location>
        <begin position="29"/>
        <end position="80"/>
    </location>
</feature>
<evidence type="ECO:0000256" key="3">
    <source>
        <dbReference type="ARBA" id="ARBA00022833"/>
    </source>
</evidence>
<keyword evidence="2 6" id="KW-0863">Zinc-finger</keyword>
<dbReference type="Gramene" id="TraesCS5D02G314200.4">
    <property type="protein sequence ID" value="TraesCS5D02G314200.4"/>
    <property type="gene ID" value="TraesCS5D02G314200"/>
</dbReference>
<dbReference type="Pfam" id="PF00628">
    <property type="entry name" value="PHD"/>
    <property type="match status" value="2"/>
</dbReference>
<dbReference type="Proteomes" id="UP000019116">
    <property type="component" value="Chromosome 5D"/>
</dbReference>
<organism evidence="8">
    <name type="scientific">Triticum aestivum</name>
    <name type="common">Wheat</name>
    <dbReference type="NCBI Taxonomy" id="4565"/>
    <lineage>
        <taxon>Eukaryota</taxon>
        <taxon>Viridiplantae</taxon>
        <taxon>Streptophyta</taxon>
        <taxon>Embryophyta</taxon>
        <taxon>Tracheophyta</taxon>
        <taxon>Spermatophyta</taxon>
        <taxon>Magnoliopsida</taxon>
        <taxon>Liliopsida</taxon>
        <taxon>Poales</taxon>
        <taxon>Poaceae</taxon>
        <taxon>BOP clade</taxon>
        <taxon>Pooideae</taxon>
        <taxon>Triticodae</taxon>
        <taxon>Triticeae</taxon>
        <taxon>Triticinae</taxon>
        <taxon>Triticum</taxon>
    </lineage>
</organism>
<dbReference type="SMART" id="SM00249">
    <property type="entry name" value="PHD"/>
    <property type="match status" value="2"/>
</dbReference>
<dbReference type="Pfam" id="PF23121">
    <property type="entry name" value="SPOC_AIPP2"/>
    <property type="match status" value="1"/>
</dbReference>
<dbReference type="Gramene" id="TraesJUL5D03G03180470.1">
    <property type="protein sequence ID" value="TraesJUL5D03G03180470.1"/>
    <property type="gene ID" value="TraesJUL5D03G03180470"/>
</dbReference>
<sequence length="928" mass="102690">MQMDDVIDLVSEDDIASYEETSSEDTEDVKVCDVCGNVGEEKKLAVCSRCNDGAVHIYCMLVMLKEVPERGWLCDECQAEVEIEIEKKKLEKSQVNFVMVSMENKVDAEKAKDASNVACWNKRLNRQSEANFLEEIKDVKVCDICGDVGEVEKLTVCGRCNGAEHVYCMQVMMEKVPDVMWLCEACQTEVEFAEERTELEKSQVMVGACKLDSFGGQTNKPVDDANSGSNFEDEMEAANVSSKNNMRNQSIGMATKRIGDDATITLLIGKDLCESGGVSMEGDSAKRAPFSRKNSLKLNTEKGKEPVRPMPTPLTLNALKNQAPPLCGPLPKSISFKNSKVPKVKQLVIEVPQKPKNLKEPISLITKQDGPVITLAKSTSVKKPNSSEPVSKGKSSILLDVEEPRMMNSVMSRNVTNKRGTSISGYPSVAASMLVSVPSKAESAAQHLNKQNKMDNLGIAYGKDGRNFPAPSEPKRQLVAKVPGSLTLISAETSSGLLCSGAQMKGIQIPDTSLVDKIKNPPSLKPGTSSSSCTMHCQQCDEVGHSTQFCPVGRSSLFVTKPLSEQTSDRTARCNRTSEATTLTATEDILKSAYQSEPSPKRRRYHNPSYKPINVLCTSISHEESSEQDVRNGMPTPSTTASVYCHELKYKEHQAVSAMGGRFVDSSSTMLNDPTDKSPIFSPSDDRITSSVPELAYIWQGCFEIWRTGRPSKFCKGLQGHLSCSASQKVLEIAKKFPSKIRLEQLPRRNIFPPQFHGNGLSYDSIGLFFFAQDIQSYERHYSKLVEWMLKGDLALRGNIETAELLIFPSNILPKSFQRWNMSYYLWGVFRVRRKDSNLPYHVPTRKHCNFNGNLLAVGRRTHAHASSGPSFYYSPTCEDSPSIMPLEANHEGCPNGQERTAVNHDNAEDLWGPGVVDLQRRLQSVCR</sequence>
<dbReference type="PANTHER" id="PTHR33304">
    <property type="match status" value="1"/>
</dbReference>
<evidence type="ECO:0000256" key="5">
    <source>
        <dbReference type="ARBA" id="ARBA00023163"/>
    </source>
</evidence>
<feature type="domain" description="PHD-type" evidence="7">
    <location>
        <begin position="139"/>
        <end position="189"/>
    </location>
</feature>
<evidence type="ECO:0000259" key="7">
    <source>
        <dbReference type="PROSITE" id="PS50016"/>
    </source>
</evidence>
<proteinExistence type="predicted"/>
<dbReference type="InterPro" id="IPR011011">
    <property type="entry name" value="Znf_FYVE_PHD"/>
</dbReference>
<keyword evidence="1" id="KW-0479">Metal-binding</keyword>
<dbReference type="OMA" id="MFFFLWG"/>
<reference evidence="8" key="1">
    <citation type="submission" date="2018-08" db="EMBL/GenBank/DDBJ databases">
        <authorList>
            <person name="Rossello M."/>
        </authorList>
    </citation>
    <scope>NUCLEOTIDE SEQUENCE [LARGE SCALE GENOMIC DNA]</scope>
    <source>
        <strain evidence="8">cv. Chinese Spring</strain>
    </source>
</reference>
<dbReference type="PANTHER" id="PTHR33304:SF48">
    <property type="entry name" value="ZINC FINGER PHD-TYPE DOMAIN-CONTAINING PROTEIN"/>
    <property type="match status" value="1"/>
</dbReference>
<reference evidence="8" key="2">
    <citation type="submission" date="2018-10" db="UniProtKB">
        <authorList>
            <consortium name="EnsemblPlants"/>
        </authorList>
    </citation>
    <scope>IDENTIFICATION</scope>
</reference>
<dbReference type="InterPro" id="IPR001965">
    <property type="entry name" value="Znf_PHD"/>
</dbReference>
<dbReference type="InterPro" id="IPR049914">
    <property type="entry name" value="PHD1-3/5-6"/>
</dbReference>
<dbReference type="GO" id="GO:0140566">
    <property type="term" value="F:histone reader activity"/>
    <property type="evidence" value="ECO:0007669"/>
    <property type="project" value="InterPro"/>
</dbReference>
<keyword evidence="9" id="KW-1185">Reference proteome</keyword>
<accession>A0A3B6MUY2</accession>
<dbReference type="PROSITE" id="PS50016">
    <property type="entry name" value="ZF_PHD_2"/>
    <property type="match status" value="2"/>
</dbReference>
<evidence type="ECO:0000256" key="6">
    <source>
        <dbReference type="PROSITE-ProRule" id="PRU00146"/>
    </source>
</evidence>
<evidence type="ECO:0000256" key="4">
    <source>
        <dbReference type="ARBA" id="ARBA00023015"/>
    </source>
</evidence>
<dbReference type="AlphaFoldDB" id="A0A3B6MUY2"/>
<dbReference type="GO" id="GO:0034244">
    <property type="term" value="P:negative regulation of transcription elongation by RNA polymerase II"/>
    <property type="evidence" value="ECO:0007669"/>
    <property type="project" value="InterPro"/>
</dbReference>
<dbReference type="Gene3D" id="3.30.40.10">
    <property type="entry name" value="Zinc/RING finger domain, C3HC4 (zinc finger)"/>
    <property type="match status" value="2"/>
</dbReference>
<dbReference type="EnsemblPlants" id="TraesCS5D02G314200.4">
    <property type="protein sequence ID" value="TraesCS5D02G314200.4"/>
    <property type="gene ID" value="TraesCS5D02G314200"/>
</dbReference>
<dbReference type="Gramene" id="TraesJAG5D03G03152930.1">
    <property type="protein sequence ID" value="TraesJAG5D03G03152930.1"/>
    <property type="gene ID" value="TraesJAG5D03G03152930"/>
</dbReference>
<keyword evidence="5" id="KW-0804">Transcription</keyword>
<dbReference type="SUPFAM" id="SSF57903">
    <property type="entry name" value="FYVE/PHD zinc finger"/>
    <property type="match status" value="2"/>
</dbReference>
<dbReference type="InterPro" id="IPR013083">
    <property type="entry name" value="Znf_RING/FYVE/PHD"/>
</dbReference>
<name>A0A3B6MUY2_WHEAT</name>
<evidence type="ECO:0000256" key="2">
    <source>
        <dbReference type="ARBA" id="ARBA00022771"/>
    </source>
</evidence>
<dbReference type="Gramene" id="TraesLAC5D03G03111220.1">
    <property type="protein sequence ID" value="TraesLAC5D03G03111220.1"/>
    <property type="gene ID" value="TraesLAC5D03G03111220"/>
</dbReference>
<keyword evidence="4" id="KW-0805">Transcription regulation</keyword>
<evidence type="ECO:0000313" key="8">
    <source>
        <dbReference type="EnsemblPlants" id="TraesCS5D02G314200.4"/>
    </source>
</evidence>
<dbReference type="Gramene" id="TraesARI5D03G03109140.1">
    <property type="protein sequence ID" value="TraesARI5D03G03109140.1"/>
    <property type="gene ID" value="TraesARI5D03G03109140"/>
</dbReference>
<dbReference type="Gramene" id="TraesPARA_EIv1.0_1836520.4">
    <property type="protein sequence ID" value="TraesPARA_EIv1.0_1836520.4.CDS"/>
    <property type="gene ID" value="TraesPARA_EIv1.0_1836520"/>
</dbReference>
<dbReference type="Gramene" id="TraesSTA5D03G03146490.3">
    <property type="protein sequence ID" value="TraesSTA5D03G03146490.3"/>
    <property type="gene ID" value="TraesSTA5D03G03146490"/>
</dbReference>
<keyword evidence="3" id="KW-0862">Zinc</keyword>
<dbReference type="InterPro" id="IPR056280">
    <property type="entry name" value="AIPP2-like_SPOC"/>
</dbReference>
<evidence type="ECO:0000313" key="9">
    <source>
        <dbReference type="Proteomes" id="UP000019116"/>
    </source>
</evidence>
<dbReference type="GO" id="GO:0008270">
    <property type="term" value="F:zinc ion binding"/>
    <property type="evidence" value="ECO:0007669"/>
    <property type="project" value="UniProtKB-KW"/>
</dbReference>
<dbReference type="InterPro" id="IPR019787">
    <property type="entry name" value="Znf_PHD-finger"/>
</dbReference>
<dbReference type="Gramene" id="TraesCS5D03G0710700.2">
    <property type="protein sequence ID" value="TraesCS5D03G0710700.2.CDS"/>
    <property type="gene ID" value="TraesCS5D03G0710700"/>
</dbReference>
<dbReference type="OrthoDB" id="787137at2759"/>
<gene>
    <name evidence="8" type="primary">LOC123122221</name>
</gene>
<dbReference type="Gramene" id="TraesNOR5D03G03184940.1">
    <property type="protein sequence ID" value="TraesNOR5D03G03184940.1"/>
    <property type="gene ID" value="TraesNOR5D03G03184940"/>
</dbReference>
<evidence type="ECO:0000256" key="1">
    <source>
        <dbReference type="ARBA" id="ARBA00022723"/>
    </source>
</evidence>
<protein>
    <recommendedName>
        <fullName evidence="7">PHD-type domain-containing protein</fullName>
    </recommendedName>
</protein>